<name>A0A9Y2JKM6_9PSEU</name>
<protein>
    <submittedName>
        <fullName evidence="1">HPF/RaiA family ribosome-associated protein</fullName>
    </submittedName>
</protein>
<reference evidence="1 2" key="1">
    <citation type="submission" date="2023-06" db="EMBL/GenBank/DDBJ databases">
        <authorList>
            <person name="Oyuntsetseg B."/>
            <person name="Kim S.B."/>
        </authorList>
    </citation>
    <scope>NUCLEOTIDE SEQUENCE [LARGE SCALE GENOMIC DNA]</scope>
    <source>
        <strain evidence="1 2">4-36</strain>
    </source>
</reference>
<dbReference type="Proteomes" id="UP001239397">
    <property type="component" value="Chromosome"/>
</dbReference>
<accession>A0A9Y2JKM6</accession>
<evidence type="ECO:0000313" key="2">
    <source>
        <dbReference type="Proteomes" id="UP001239397"/>
    </source>
</evidence>
<dbReference type="RefSeq" id="WP_285995077.1">
    <property type="nucleotide sequence ID" value="NZ_CP127295.1"/>
</dbReference>
<dbReference type="InterPro" id="IPR003489">
    <property type="entry name" value="RHF/RaiA"/>
</dbReference>
<evidence type="ECO:0000313" key="1">
    <source>
        <dbReference type="EMBL" id="WIX98593.1"/>
    </source>
</evidence>
<dbReference type="InterPro" id="IPR036567">
    <property type="entry name" value="RHF-like"/>
</dbReference>
<dbReference type="Pfam" id="PF02482">
    <property type="entry name" value="Ribosomal_S30AE"/>
    <property type="match status" value="1"/>
</dbReference>
<dbReference type="SUPFAM" id="SSF69754">
    <property type="entry name" value="Ribosome binding protein Y (YfiA homologue)"/>
    <property type="match status" value="1"/>
</dbReference>
<proteinExistence type="predicted"/>
<keyword evidence="2" id="KW-1185">Reference proteome</keyword>
<dbReference type="Gene3D" id="3.30.160.100">
    <property type="entry name" value="Ribosome hibernation promotion factor-like"/>
    <property type="match status" value="1"/>
</dbReference>
<dbReference type="EMBL" id="CP127295">
    <property type="protein sequence ID" value="WIX98593.1"/>
    <property type="molecule type" value="Genomic_DNA"/>
</dbReference>
<dbReference type="KEGG" id="amog:QRX60_31580"/>
<gene>
    <name evidence="1" type="ORF">QRX60_31580</name>
</gene>
<organism evidence="1 2">
    <name type="scientific">Amycolatopsis mongoliensis</name>
    <dbReference type="NCBI Taxonomy" id="715475"/>
    <lineage>
        <taxon>Bacteria</taxon>
        <taxon>Bacillati</taxon>
        <taxon>Actinomycetota</taxon>
        <taxon>Actinomycetes</taxon>
        <taxon>Pseudonocardiales</taxon>
        <taxon>Pseudonocardiaceae</taxon>
        <taxon>Amycolatopsis</taxon>
    </lineage>
</organism>
<sequence>MQIQISTDKNVHAGDALVRHLEDEIQATLARFTDRITRLDVHLGDEIAAGAEGVERRCVLEARPAGYRPVSVTHHAGSVAEACRGAVRKLESVLESTYGRAYHRKGGETIRHLRTTDEVSG</sequence>
<dbReference type="AlphaFoldDB" id="A0A9Y2JKM6"/>